<keyword evidence="2" id="KW-1185">Reference proteome</keyword>
<dbReference type="Proteomes" id="UP000032160">
    <property type="component" value="Chromosome I"/>
</dbReference>
<gene>
    <name evidence="1" type="ORF">BN1012_Phect2202</name>
</gene>
<evidence type="ECO:0000313" key="2">
    <source>
        <dbReference type="Proteomes" id="UP000032160"/>
    </source>
</evidence>
<protein>
    <submittedName>
        <fullName evidence="1">Uncharacterized protein</fullName>
    </submittedName>
</protein>
<dbReference type="HOGENOM" id="CLU_3213873_0_0_5"/>
<name>X5MMG9_9HYPH</name>
<evidence type="ECO:0000313" key="1">
    <source>
        <dbReference type="EMBL" id="CDO60415.1"/>
    </source>
</evidence>
<dbReference type="AlphaFoldDB" id="X5MMG9"/>
<accession>X5MMG9</accession>
<dbReference type="STRING" id="1458461.BN1012_Phect2202"/>
<reference evidence="1 2" key="1">
    <citation type="journal article" date="2014" name="Front. Genet.">
        <title>Genome and metabolic network of "Candidatus Phaeomarinobacter ectocarpi" Ec32, a new candidate genus of Alphaproteobacteria frequently associated with brown algae.</title>
        <authorList>
            <person name="Dittami S.M."/>
            <person name="Barbeyron T."/>
            <person name="Boyen C."/>
            <person name="Cambefort J."/>
            <person name="Collet G."/>
            <person name="Delage L."/>
            <person name="Gobet A."/>
            <person name="Groisillier A."/>
            <person name="Leblanc C."/>
            <person name="Michel G."/>
            <person name="Scornet D."/>
            <person name="Siegel A."/>
            <person name="Tapia J.E."/>
            <person name="Tonon T."/>
        </authorList>
    </citation>
    <scope>NUCLEOTIDE SEQUENCE [LARGE SCALE GENOMIC DNA]</scope>
    <source>
        <strain evidence="1 2">Ec32</strain>
    </source>
</reference>
<dbReference type="EMBL" id="HG966617">
    <property type="protein sequence ID" value="CDO60415.1"/>
    <property type="molecule type" value="Genomic_DNA"/>
</dbReference>
<dbReference type="KEGG" id="pect:BN1012_Phect2202"/>
<proteinExistence type="predicted"/>
<sequence length="44" mass="5046">MSLSAIPAALSRVSNASRDFVLQMFAFEGMYERKAIYVRHRLPD</sequence>
<dbReference type="RefSeq" id="WP_275450961.1">
    <property type="nucleotide sequence ID" value="NZ_HG966617.1"/>
</dbReference>
<organism evidence="1 2">
    <name type="scientific">Candidatus Phaeomarinibacter ectocarpi</name>
    <dbReference type="NCBI Taxonomy" id="1458461"/>
    <lineage>
        <taxon>Bacteria</taxon>
        <taxon>Pseudomonadati</taxon>
        <taxon>Pseudomonadota</taxon>
        <taxon>Alphaproteobacteria</taxon>
        <taxon>Hyphomicrobiales</taxon>
        <taxon>Parvibaculaceae</taxon>
        <taxon>Candidatus Phaeomarinibacter</taxon>
    </lineage>
</organism>